<keyword evidence="8" id="KW-1185">Reference proteome</keyword>
<comment type="similarity">
    <text evidence="1">Belongs to the disease resistance NB-LRR family.</text>
</comment>
<dbReference type="Gene3D" id="1.20.5.4130">
    <property type="match status" value="1"/>
</dbReference>
<dbReference type="InterPro" id="IPR041118">
    <property type="entry name" value="Rx_N"/>
</dbReference>
<evidence type="ECO:0000313" key="8">
    <source>
        <dbReference type="Proteomes" id="UP000015105"/>
    </source>
</evidence>
<evidence type="ECO:0000256" key="2">
    <source>
        <dbReference type="ARBA" id="ARBA00022614"/>
    </source>
</evidence>
<dbReference type="AlphaFoldDB" id="A0A453MIV7"/>
<evidence type="ECO:0000313" key="7">
    <source>
        <dbReference type="EnsemblPlants" id="AET5Gv21202000.1"/>
    </source>
</evidence>
<reference evidence="8" key="1">
    <citation type="journal article" date="2014" name="Science">
        <title>Ancient hybridizations among the ancestral genomes of bread wheat.</title>
        <authorList>
            <consortium name="International Wheat Genome Sequencing Consortium,"/>
            <person name="Marcussen T."/>
            <person name="Sandve S.R."/>
            <person name="Heier L."/>
            <person name="Spannagl M."/>
            <person name="Pfeifer M."/>
            <person name="Jakobsen K.S."/>
            <person name="Wulff B.B."/>
            <person name="Steuernagel B."/>
            <person name="Mayer K.F."/>
            <person name="Olsen O.A."/>
        </authorList>
    </citation>
    <scope>NUCLEOTIDE SEQUENCE [LARGE SCALE GENOMIC DNA]</scope>
    <source>
        <strain evidence="8">cv. AL8/78</strain>
    </source>
</reference>
<dbReference type="GO" id="GO:0006952">
    <property type="term" value="P:defense response"/>
    <property type="evidence" value="ECO:0007669"/>
    <property type="project" value="UniProtKB-KW"/>
</dbReference>
<organism evidence="7 8">
    <name type="scientific">Aegilops tauschii subsp. strangulata</name>
    <name type="common">Goatgrass</name>
    <dbReference type="NCBI Taxonomy" id="200361"/>
    <lineage>
        <taxon>Eukaryota</taxon>
        <taxon>Viridiplantae</taxon>
        <taxon>Streptophyta</taxon>
        <taxon>Embryophyta</taxon>
        <taxon>Tracheophyta</taxon>
        <taxon>Spermatophyta</taxon>
        <taxon>Magnoliopsida</taxon>
        <taxon>Liliopsida</taxon>
        <taxon>Poales</taxon>
        <taxon>Poaceae</taxon>
        <taxon>BOP clade</taxon>
        <taxon>Pooideae</taxon>
        <taxon>Triticodae</taxon>
        <taxon>Triticeae</taxon>
        <taxon>Triticinae</taxon>
        <taxon>Aegilops</taxon>
    </lineage>
</organism>
<evidence type="ECO:0000259" key="6">
    <source>
        <dbReference type="Pfam" id="PF18052"/>
    </source>
</evidence>
<keyword evidence="5" id="KW-0611">Plant defense</keyword>
<evidence type="ECO:0000256" key="1">
    <source>
        <dbReference type="ARBA" id="ARBA00008894"/>
    </source>
</evidence>
<dbReference type="GO" id="GO:0000166">
    <property type="term" value="F:nucleotide binding"/>
    <property type="evidence" value="ECO:0007669"/>
    <property type="project" value="UniProtKB-KW"/>
</dbReference>
<reference evidence="7" key="5">
    <citation type="journal article" date="2021" name="G3 (Bethesda)">
        <title>Aegilops tauschii genome assembly Aet v5.0 features greater sequence contiguity and improved annotation.</title>
        <authorList>
            <person name="Wang L."/>
            <person name="Zhu T."/>
            <person name="Rodriguez J.C."/>
            <person name="Deal K.R."/>
            <person name="Dubcovsky J."/>
            <person name="McGuire P.E."/>
            <person name="Lux T."/>
            <person name="Spannagl M."/>
            <person name="Mayer K.F.X."/>
            <person name="Baldrich P."/>
            <person name="Meyers B.C."/>
            <person name="Huo N."/>
            <person name="Gu Y.Q."/>
            <person name="Zhou H."/>
            <person name="Devos K.M."/>
            <person name="Bennetzen J.L."/>
            <person name="Unver T."/>
            <person name="Budak H."/>
            <person name="Gulick P.J."/>
            <person name="Galiba G."/>
            <person name="Kalapos B."/>
            <person name="Nelson D.R."/>
            <person name="Li P."/>
            <person name="You F.M."/>
            <person name="Luo M.C."/>
            <person name="Dvorak J."/>
        </authorList>
    </citation>
    <scope>NUCLEOTIDE SEQUENCE [LARGE SCALE GENOMIC DNA]</scope>
    <source>
        <strain evidence="7">cv. AL8/78</strain>
    </source>
</reference>
<reference evidence="7" key="4">
    <citation type="submission" date="2019-03" db="UniProtKB">
        <authorList>
            <consortium name="EnsemblPlants"/>
        </authorList>
    </citation>
    <scope>IDENTIFICATION</scope>
</reference>
<dbReference type="Pfam" id="PF18052">
    <property type="entry name" value="Rx_N"/>
    <property type="match status" value="1"/>
</dbReference>
<dbReference type="Gramene" id="AET5Gv21202000.1">
    <property type="protein sequence ID" value="AET5Gv21202000.1"/>
    <property type="gene ID" value="AET5Gv21202000"/>
</dbReference>
<dbReference type="Proteomes" id="UP000015105">
    <property type="component" value="Chromosome 5D"/>
</dbReference>
<keyword evidence="2" id="KW-0433">Leucine-rich repeat</keyword>
<reference evidence="7" key="3">
    <citation type="journal article" date="2017" name="Nature">
        <title>Genome sequence of the progenitor of the wheat D genome Aegilops tauschii.</title>
        <authorList>
            <person name="Luo M.C."/>
            <person name="Gu Y.Q."/>
            <person name="Puiu D."/>
            <person name="Wang H."/>
            <person name="Twardziok S.O."/>
            <person name="Deal K.R."/>
            <person name="Huo N."/>
            <person name="Zhu T."/>
            <person name="Wang L."/>
            <person name="Wang Y."/>
            <person name="McGuire P.E."/>
            <person name="Liu S."/>
            <person name="Long H."/>
            <person name="Ramasamy R.K."/>
            <person name="Rodriguez J.C."/>
            <person name="Van S.L."/>
            <person name="Yuan L."/>
            <person name="Wang Z."/>
            <person name="Xia Z."/>
            <person name="Xiao L."/>
            <person name="Anderson O.D."/>
            <person name="Ouyang S."/>
            <person name="Liang Y."/>
            <person name="Zimin A.V."/>
            <person name="Pertea G."/>
            <person name="Qi P."/>
            <person name="Bennetzen J.L."/>
            <person name="Dai X."/>
            <person name="Dawson M.W."/>
            <person name="Muller H.G."/>
            <person name="Kugler K."/>
            <person name="Rivarola-Duarte L."/>
            <person name="Spannagl M."/>
            <person name="Mayer K.F.X."/>
            <person name="Lu F.H."/>
            <person name="Bevan M.W."/>
            <person name="Leroy P."/>
            <person name="Li P."/>
            <person name="You F.M."/>
            <person name="Sun Q."/>
            <person name="Liu Z."/>
            <person name="Lyons E."/>
            <person name="Wicker T."/>
            <person name="Salzberg S.L."/>
            <person name="Devos K.M."/>
            <person name="Dvorak J."/>
        </authorList>
    </citation>
    <scope>NUCLEOTIDE SEQUENCE [LARGE SCALE GENOMIC DNA]</scope>
    <source>
        <strain evidence="7">cv. AL8/78</strain>
    </source>
</reference>
<feature type="domain" description="Disease resistance N-terminal" evidence="6">
    <location>
        <begin position="68"/>
        <end position="154"/>
    </location>
</feature>
<proteinExistence type="inferred from homology"/>
<protein>
    <recommendedName>
        <fullName evidence="6">Disease resistance N-terminal domain-containing protein</fullName>
    </recommendedName>
</protein>
<reference evidence="8" key="2">
    <citation type="journal article" date="2017" name="Nat. Plants">
        <title>The Aegilops tauschii genome reveals multiple impacts of transposons.</title>
        <authorList>
            <person name="Zhao G."/>
            <person name="Zou C."/>
            <person name="Li K."/>
            <person name="Wang K."/>
            <person name="Li T."/>
            <person name="Gao L."/>
            <person name="Zhang X."/>
            <person name="Wang H."/>
            <person name="Yang Z."/>
            <person name="Liu X."/>
            <person name="Jiang W."/>
            <person name="Mao L."/>
            <person name="Kong X."/>
            <person name="Jiao Y."/>
            <person name="Jia J."/>
        </authorList>
    </citation>
    <scope>NUCLEOTIDE SEQUENCE [LARGE SCALE GENOMIC DNA]</scope>
    <source>
        <strain evidence="8">cv. AL8/78</strain>
    </source>
</reference>
<keyword evidence="3" id="KW-0677">Repeat</keyword>
<dbReference type="EnsemblPlants" id="AET5Gv21202000.1">
    <property type="protein sequence ID" value="AET5Gv21202000.1"/>
    <property type="gene ID" value="AET5Gv21202000"/>
</dbReference>
<dbReference type="STRING" id="200361.A0A453MIV7"/>
<evidence type="ECO:0000256" key="3">
    <source>
        <dbReference type="ARBA" id="ARBA00022737"/>
    </source>
</evidence>
<name>A0A453MIV7_AEGTS</name>
<evidence type="ECO:0000256" key="5">
    <source>
        <dbReference type="ARBA" id="ARBA00022821"/>
    </source>
</evidence>
<sequence length="172" mass="19428">KLAKPRGKTKITSCMCLVKTVSLCLPRCTLTFHKHSNILIEESNSFAGVWGAMSVLGAVIAGAVGKQIVTKLGKYAASEITLQWRYREDVLDLGEKMKDLEAVLLDADDKSRQIGEGGRLYQQWLTKFKHVSYDVEDMIDELEANELIKKSQSKVNLWFSRNNQVLQRKPAR</sequence>
<keyword evidence="4" id="KW-0547">Nucleotide-binding</keyword>
<evidence type="ECO:0000256" key="4">
    <source>
        <dbReference type="ARBA" id="ARBA00022741"/>
    </source>
</evidence>
<accession>A0A453MIV7</accession>